<organism evidence="3">
    <name type="scientific">Amphimedon queenslandica</name>
    <name type="common">Sponge</name>
    <dbReference type="NCBI Taxonomy" id="400682"/>
    <lineage>
        <taxon>Eukaryota</taxon>
        <taxon>Metazoa</taxon>
        <taxon>Porifera</taxon>
        <taxon>Demospongiae</taxon>
        <taxon>Heteroscleromorpha</taxon>
        <taxon>Haplosclerida</taxon>
        <taxon>Niphatidae</taxon>
        <taxon>Amphimedon</taxon>
    </lineage>
</organism>
<dbReference type="Pfam" id="PF02181">
    <property type="entry name" value="FH2"/>
    <property type="match status" value="1"/>
</dbReference>
<dbReference type="AlphaFoldDB" id="A0A1X7SKU2"/>
<dbReference type="InterPro" id="IPR051425">
    <property type="entry name" value="Formin_Homology"/>
</dbReference>
<reference evidence="3" key="1">
    <citation type="submission" date="2017-05" db="UniProtKB">
        <authorList>
            <consortium name="EnsemblMetazoa"/>
        </authorList>
    </citation>
    <scope>IDENTIFICATION</scope>
</reference>
<evidence type="ECO:0000256" key="1">
    <source>
        <dbReference type="SAM" id="MobiDB-lite"/>
    </source>
</evidence>
<dbReference type="PROSITE" id="PS51444">
    <property type="entry name" value="FH2"/>
    <property type="match status" value="1"/>
</dbReference>
<dbReference type="PANTHER" id="PTHR45725:SF1">
    <property type="entry name" value="DISHEVELLED ASSOCIATED ACTIVATOR OF MORPHOGENESIS, ISOFORM D"/>
    <property type="match status" value="1"/>
</dbReference>
<dbReference type="OrthoDB" id="1104827at2759"/>
<evidence type="ECO:0000259" key="2">
    <source>
        <dbReference type="PROSITE" id="PS51444"/>
    </source>
</evidence>
<proteinExistence type="predicted"/>
<dbReference type="eggNOG" id="KOG1922">
    <property type="taxonomic scope" value="Eukaryota"/>
</dbReference>
<dbReference type="InParanoid" id="A0A1X7SKU2"/>
<sequence length="165" mass="18121">PLAPPPAPPPPPPPPGGKLVAAPPPPPPPGINSSSTVISSGLATLRRPKKIPKTAAPLKAFNWEKMGEAQIGEDTIWADIDESDVYKEINVDDLEKTFKQMPRERLGSLSAGRVDKLREKTFINNKRAQNCSILLTRLKMSDTEIRHTVLTMDPTNKLDKDMVEQ</sequence>
<name>A0A1X7SKU2_AMPQE</name>
<dbReference type="InterPro" id="IPR042201">
    <property type="entry name" value="FH2_Formin_sf"/>
</dbReference>
<protein>
    <recommendedName>
        <fullName evidence="2">FH2 domain-containing protein</fullName>
    </recommendedName>
</protein>
<feature type="compositionally biased region" description="Polar residues" evidence="1">
    <location>
        <begin position="31"/>
        <end position="42"/>
    </location>
</feature>
<dbReference type="EnsemblMetazoa" id="Aqu2.1.02688_001">
    <property type="protein sequence ID" value="Aqu2.1.02688_001"/>
    <property type="gene ID" value="Aqu2.1.02688"/>
</dbReference>
<evidence type="ECO:0000313" key="3">
    <source>
        <dbReference type="EnsemblMetazoa" id="Aqu2.1.02688_001"/>
    </source>
</evidence>
<feature type="compositionally biased region" description="Pro residues" evidence="1">
    <location>
        <begin position="1"/>
        <end position="30"/>
    </location>
</feature>
<feature type="domain" description="FH2" evidence="2">
    <location>
        <begin position="48"/>
        <end position="165"/>
    </location>
</feature>
<dbReference type="InterPro" id="IPR015425">
    <property type="entry name" value="FH2_Formin"/>
</dbReference>
<dbReference type="STRING" id="400682.A0A1X7SKU2"/>
<dbReference type="Gene3D" id="1.20.58.2220">
    <property type="entry name" value="Formin, FH2 domain"/>
    <property type="match status" value="1"/>
</dbReference>
<feature type="region of interest" description="Disordered" evidence="1">
    <location>
        <begin position="1"/>
        <end position="50"/>
    </location>
</feature>
<accession>A0A1X7SKU2</accession>
<dbReference type="PANTHER" id="PTHR45725">
    <property type="entry name" value="FORMIN HOMOLOGY 2 FAMILY MEMBER"/>
    <property type="match status" value="1"/>
</dbReference>
<dbReference type="SUPFAM" id="SSF101447">
    <property type="entry name" value="Formin homology 2 domain (FH2 domain)"/>
    <property type="match status" value="1"/>
</dbReference>